<evidence type="ECO:0000313" key="2">
    <source>
        <dbReference type="EMBL" id="TNN28812.1"/>
    </source>
</evidence>
<proteinExistence type="predicted"/>
<evidence type="ECO:0000313" key="3">
    <source>
        <dbReference type="Proteomes" id="UP000314294"/>
    </source>
</evidence>
<feature type="region of interest" description="Disordered" evidence="1">
    <location>
        <begin position="1"/>
        <end position="25"/>
    </location>
</feature>
<dbReference type="EMBL" id="SRLO01006403">
    <property type="protein sequence ID" value="TNN28812.1"/>
    <property type="molecule type" value="Genomic_DNA"/>
</dbReference>
<reference evidence="2 3" key="1">
    <citation type="submission" date="2019-03" db="EMBL/GenBank/DDBJ databases">
        <title>First draft genome of Liparis tanakae, snailfish: a comprehensive survey of snailfish specific genes.</title>
        <authorList>
            <person name="Kim W."/>
            <person name="Song I."/>
            <person name="Jeong J.-H."/>
            <person name="Kim D."/>
            <person name="Kim S."/>
            <person name="Ryu S."/>
            <person name="Song J.Y."/>
            <person name="Lee S.K."/>
        </authorList>
    </citation>
    <scope>NUCLEOTIDE SEQUENCE [LARGE SCALE GENOMIC DNA]</scope>
    <source>
        <tissue evidence="2">Muscle</tissue>
    </source>
</reference>
<sequence length="97" mass="11216">MFLQKETTAPWSGARGPRGRSPVGETACRFEERADRRVRLSGQLWPRLRSAAARTGGTKTRKTKCLRPQVCTVLRHRIIEDTFKYLQKEREKKELAC</sequence>
<name>A0A4Z2EKD5_9TELE</name>
<protein>
    <submittedName>
        <fullName evidence="2">Uncharacterized protein</fullName>
    </submittedName>
</protein>
<gene>
    <name evidence="2" type="ORF">EYF80_061040</name>
</gene>
<keyword evidence="3" id="KW-1185">Reference proteome</keyword>
<dbReference type="AlphaFoldDB" id="A0A4Z2EKD5"/>
<evidence type="ECO:0000256" key="1">
    <source>
        <dbReference type="SAM" id="MobiDB-lite"/>
    </source>
</evidence>
<accession>A0A4Z2EKD5</accession>
<feature type="compositionally biased region" description="Polar residues" evidence="1">
    <location>
        <begin position="1"/>
        <end position="10"/>
    </location>
</feature>
<dbReference type="Proteomes" id="UP000314294">
    <property type="component" value="Unassembled WGS sequence"/>
</dbReference>
<organism evidence="2 3">
    <name type="scientific">Liparis tanakae</name>
    <name type="common">Tanaka's snailfish</name>
    <dbReference type="NCBI Taxonomy" id="230148"/>
    <lineage>
        <taxon>Eukaryota</taxon>
        <taxon>Metazoa</taxon>
        <taxon>Chordata</taxon>
        <taxon>Craniata</taxon>
        <taxon>Vertebrata</taxon>
        <taxon>Euteleostomi</taxon>
        <taxon>Actinopterygii</taxon>
        <taxon>Neopterygii</taxon>
        <taxon>Teleostei</taxon>
        <taxon>Neoteleostei</taxon>
        <taxon>Acanthomorphata</taxon>
        <taxon>Eupercaria</taxon>
        <taxon>Perciformes</taxon>
        <taxon>Cottioidei</taxon>
        <taxon>Cottales</taxon>
        <taxon>Liparidae</taxon>
        <taxon>Liparis</taxon>
    </lineage>
</organism>
<comment type="caution">
    <text evidence="2">The sequence shown here is derived from an EMBL/GenBank/DDBJ whole genome shotgun (WGS) entry which is preliminary data.</text>
</comment>